<gene>
    <name evidence="1" type="ORF">HBJ55_18800</name>
</gene>
<evidence type="ECO:0000313" key="2">
    <source>
        <dbReference type="Proteomes" id="UP001318321"/>
    </source>
</evidence>
<organism evidence="1 2">
    <name type="scientific">Billgrantia bachuensis</name>
    <dbReference type="NCBI Taxonomy" id="2717286"/>
    <lineage>
        <taxon>Bacteria</taxon>
        <taxon>Pseudomonadati</taxon>
        <taxon>Pseudomonadota</taxon>
        <taxon>Gammaproteobacteria</taxon>
        <taxon>Oceanospirillales</taxon>
        <taxon>Halomonadaceae</taxon>
        <taxon>Billgrantia</taxon>
    </lineage>
</organism>
<protein>
    <submittedName>
        <fullName evidence="1">Uncharacterized protein</fullName>
    </submittedName>
</protein>
<keyword evidence="2" id="KW-1185">Reference proteome</keyword>
<sequence length="52" mass="5513">MMTNCFALMGSMGWLGWLMPLAVLSLLGLGIAALLKYLFASNPTPPRNGANS</sequence>
<proteinExistence type="predicted"/>
<accession>A0ABX0PWA5</accession>
<name>A0ABX0PWA5_9GAMM</name>
<comment type="caution">
    <text evidence="1">The sequence shown here is derived from an EMBL/GenBank/DDBJ whole genome shotgun (WGS) entry which is preliminary data.</text>
</comment>
<dbReference type="RefSeq" id="WP_167118518.1">
    <property type="nucleotide sequence ID" value="NZ_JAAQTO010000053.1"/>
</dbReference>
<evidence type="ECO:0000313" key="1">
    <source>
        <dbReference type="EMBL" id="NIC07481.1"/>
    </source>
</evidence>
<reference evidence="1 2" key="1">
    <citation type="submission" date="2020-03" db="EMBL/GenBank/DDBJ databases">
        <title>Identification of Halomonas strains.</title>
        <authorList>
            <person name="Xiao Z."/>
            <person name="Dong F."/>
            <person name="Wang Z."/>
            <person name="Zhao J.-Y."/>
        </authorList>
    </citation>
    <scope>NUCLEOTIDE SEQUENCE [LARGE SCALE GENOMIC DNA]</scope>
    <source>
        <strain evidence="1 2">DX6</strain>
    </source>
</reference>
<dbReference type="Proteomes" id="UP001318321">
    <property type="component" value="Unassembled WGS sequence"/>
</dbReference>
<dbReference type="EMBL" id="JAAQTO010000053">
    <property type="protein sequence ID" value="NIC07481.1"/>
    <property type="molecule type" value="Genomic_DNA"/>
</dbReference>